<evidence type="ECO:0000256" key="2">
    <source>
        <dbReference type="ARBA" id="ARBA00004370"/>
    </source>
</evidence>
<dbReference type="CDD" id="cd00082">
    <property type="entry name" value="HisKA"/>
    <property type="match status" value="1"/>
</dbReference>
<comment type="subcellular location">
    <subcellularLocation>
        <location evidence="2">Membrane</location>
    </subcellularLocation>
</comment>
<evidence type="ECO:0000313" key="14">
    <source>
        <dbReference type="Proteomes" id="UP000068382"/>
    </source>
</evidence>
<dbReference type="EC" id="2.7.13.3" evidence="3"/>
<dbReference type="Pfam" id="PF00512">
    <property type="entry name" value="HisKA"/>
    <property type="match status" value="1"/>
</dbReference>
<dbReference type="SUPFAM" id="SSF47384">
    <property type="entry name" value="Homodimeric domain of signal transducing histidine kinase"/>
    <property type="match status" value="1"/>
</dbReference>
<dbReference type="InterPro" id="IPR036097">
    <property type="entry name" value="HisK_dim/P_sf"/>
</dbReference>
<evidence type="ECO:0000256" key="9">
    <source>
        <dbReference type="ARBA" id="ARBA00023136"/>
    </source>
</evidence>
<dbReference type="Pfam" id="PF03924">
    <property type="entry name" value="CHASE"/>
    <property type="match status" value="1"/>
</dbReference>
<dbReference type="InterPro" id="IPR042240">
    <property type="entry name" value="CHASE_sf"/>
</dbReference>
<dbReference type="InterPro" id="IPR003661">
    <property type="entry name" value="HisK_dim/P_dom"/>
</dbReference>
<accession>A0A132BZL1</accession>
<evidence type="ECO:0000256" key="3">
    <source>
        <dbReference type="ARBA" id="ARBA00012438"/>
    </source>
</evidence>
<dbReference type="CDD" id="cd00075">
    <property type="entry name" value="HATPase"/>
    <property type="match status" value="1"/>
</dbReference>
<keyword evidence="14" id="KW-1185">Reference proteome</keyword>
<dbReference type="SMART" id="SM00387">
    <property type="entry name" value="HATPase_c"/>
    <property type="match status" value="1"/>
</dbReference>
<keyword evidence="9 10" id="KW-0472">Membrane</keyword>
<organism evidence="13 14">
    <name type="scientific">Tritonibacter horizontis</name>
    <dbReference type="NCBI Taxonomy" id="1768241"/>
    <lineage>
        <taxon>Bacteria</taxon>
        <taxon>Pseudomonadati</taxon>
        <taxon>Pseudomonadota</taxon>
        <taxon>Alphaproteobacteria</taxon>
        <taxon>Rhodobacterales</taxon>
        <taxon>Paracoccaceae</taxon>
        <taxon>Tritonibacter</taxon>
    </lineage>
</organism>
<dbReference type="SMART" id="SM00388">
    <property type="entry name" value="HisKA"/>
    <property type="match status" value="1"/>
</dbReference>
<evidence type="ECO:0000259" key="11">
    <source>
        <dbReference type="PROSITE" id="PS50109"/>
    </source>
</evidence>
<keyword evidence="8 10" id="KW-1133">Transmembrane helix</keyword>
<evidence type="ECO:0000256" key="10">
    <source>
        <dbReference type="SAM" id="Phobius"/>
    </source>
</evidence>
<sequence length="592" mass="66685">MPSPSGQHGKITTLHIVIVALSLTMTLGAWLYSKHQLDEQIENRFVADKNRTIGLIADRMSRYEDALWSGVAHVAARQEDTTLEDWRLFSDTLNLEEKYPGVNGIGVIHYVEREDLPEFMALRAAEPREFSIFPDHEHPFLLPITFIEPVSMNGAAVGLDVAHETNRRTALLASRDTGQARITGPIVLVQDSGRTAGFLFYAPFYTGSEPTTLEDRRAQFAGVVYAPFIVRRLVEGLLAKDLRNVHFSIRDEAEVIYNEHNPDDALYDADPMFQETVELDMYGRVWTVDIRTNLAFRAANGSEQPTLILAGGLVIETLVILMLAMLAKSTRFAHDYAHRLTRELREKTEKLEHANAEIEQFVYIASHDLKTPVRGIGFLTDVIEEDLTELIGPLDKHSGLKSQFDMIRQRLNRMNDLTQGIMEYSRVGHLGSVTQTQVPLEALLKDCVSDFNLDPAQVQLTSDVDAITCDAQSFRRVLENLLSNAIRYHPDPDAAQVTVTIHDELDQLRVSVRDNGKGISPEHHEKIFEVFQTLRRSTDPESTGIGLSIVRRAVQRHGFEIKVISSEGNGTEFVFQWPKEHGQSEHQTEKAA</sequence>
<dbReference type="RefSeq" id="WP_068241902.1">
    <property type="nucleotide sequence ID" value="NZ_LPUY01000051.1"/>
</dbReference>
<dbReference type="Pfam" id="PF02518">
    <property type="entry name" value="HATPase_c"/>
    <property type="match status" value="1"/>
</dbReference>
<dbReference type="GO" id="GO:0007234">
    <property type="term" value="P:osmosensory signaling via phosphorelay pathway"/>
    <property type="evidence" value="ECO:0007669"/>
    <property type="project" value="TreeGrafter"/>
</dbReference>
<evidence type="ECO:0000256" key="4">
    <source>
        <dbReference type="ARBA" id="ARBA00022553"/>
    </source>
</evidence>
<dbReference type="GO" id="GO:0000156">
    <property type="term" value="F:phosphorelay response regulator activity"/>
    <property type="evidence" value="ECO:0007669"/>
    <property type="project" value="TreeGrafter"/>
</dbReference>
<dbReference type="GO" id="GO:0000155">
    <property type="term" value="F:phosphorelay sensor kinase activity"/>
    <property type="evidence" value="ECO:0007669"/>
    <property type="project" value="InterPro"/>
</dbReference>
<dbReference type="Gene3D" id="3.30.450.350">
    <property type="entry name" value="CHASE domain"/>
    <property type="match status" value="1"/>
</dbReference>
<protein>
    <recommendedName>
        <fullName evidence="3">histidine kinase</fullName>
        <ecNumber evidence="3">2.7.13.3</ecNumber>
    </recommendedName>
</protein>
<feature type="domain" description="CHASE" evidence="12">
    <location>
        <begin position="143"/>
        <end position="258"/>
    </location>
</feature>
<dbReference type="InterPro" id="IPR006189">
    <property type="entry name" value="CHASE_dom"/>
</dbReference>
<comment type="catalytic activity">
    <reaction evidence="1">
        <text>ATP + protein L-histidine = ADP + protein N-phospho-L-histidine.</text>
        <dbReference type="EC" id="2.7.13.3"/>
    </reaction>
</comment>
<feature type="transmembrane region" description="Helical" evidence="10">
    <location>
        <begin position="307"/>
        <end position="327"/>
    </location>
</feature>
<feature type="domain" description="Histidine kinase" evidence="11">
    <location>
        <begin position="364"/>
        <end position="581"/>
    </location>
</feature>
<dbReference type="AlphaFoldDB" id="A0A132BZL1"/>
<dbReference type="PATRIC" id="fig|1768241.3.peg.1701"/>
<dbReference type="PROSITE" id="PS50109">
    <property type="entry name" value="HIS_KIN"/>
    <property type="match status" value="1"/>
</dbReference>
<dbReference type="InterPro" id="IPR003594">
    <property type="entry name" value="HATPase_dom"/>
</dbReference>
<keyword evidence="5 13" id="KW-0808">Transferase</keyword>
<dbReference type="PROSITE" id="PS50839">
    <property type="entry name" value="CHASE"/>
    <property type="match status" value="1"/>
</dbReference>
<dbReference type="Gene3D" id="1.10.287.130">
    <property type="match status" value="1"/>
</dbReference>
<dbReference type="SMART" id="SM01079">
    <property type="entry name" value="CHASE"/>
    <property type="match status" value="1"/>
</dbReference>
<dbReference type="EMBL" id="LPUY01000051">
    <property type="protein sequence ID" value="KUP93492.1"/>
    <property type="molecule type" value="Genomic_DNA"/>
</dbReference>
<evidence type="ECO:0000256" key="8">
    <source>
        <dbReference type="ARBA" id="ARBA00022989"/>
    </source>
</evidence>
<dbReference type="PANTHER" id="PTHR42878:SF15">
    <property type="entry name" value="BACTERIOPHYTOCHROME"/>
    <property type="match status" value="1"/>
</dbReference>
<reference evidence="13 14" key="1">
    <citation type="submission" date="2015-12" db="EMBL/GenBank/DDBJ databases">
        <title>Genome sequence of the marine Rhodobacteraceae strain O3.65, Candidatus Tritonibacter horizontis.</title>
        <authorList>
            <person name="Poehlein A."/>
            <person name="Giebel H.A."/>
            <person name="Voget S."/>
            <person name="Brinkhoff T."/>
        </authorList>
    </citation>
    <scope>NUCLEOTIDE SEQUENCE [LARGE SCALE GENOMIC DNA]</scope>
    <source>
        <strain evidence="13 14">O3.65</strain>
    </source>
</reference>
<feature type="transmembrane region" description="Helical" evidence="10">
    <location>
        <begin position="12"/>
        <end position="32"/>
    </location>
</feature>
<keyword evidence="7" id="KW-0418">Kinase</keyword>
<dbReference type="Proteomes" id="UP000068382">
    <property type="component" value="Unassembled WGS sequence"/>
</dbReference>
<dbReference type="InterPro" id="IPR004358">
    <property type="entry name" value="Sig_transdc_His_kin-like_C"/>
</dbReference>
<dbReference type="PRINTS" id="PR00344">
    <property type="entry name" value="BCTRLSENSOR"/>
</dbReference>
<proteinExistence type="predicted"/>
<dbReference type="InterPro" id="IPR050351">
    <property type="entry name" value="BphY/WalK/GraS-like"/>
</dbReference>
<gene>
    <name evidence="13" type="primary">cph1_2</name>
    <name evidence="13" type="ORF">TRIHO_16200</name>
</gene>
<dbReference type="GO" id="GO:0030295">
    <property type="term" value="F:protein kinase activator activity"/>
    <property type="evidence" value="ECO:0007669"/>
    <property type="project" value="TreeGrafter"/>
</dbReference>
<evidence type="ECO:0000313" key="13">
    <source>
        <dbReference type="EMBL" id="KUP93492.1"/>
    </source>
</evidence>
<keyword evidence="4" id="KW-0597">Phosphoprotein</keyword>
<comment type="caution">
    <text evidence="13">The sequence shown here is derived from an EMBL/GenBank/DDBJ whole genome shotgun (WGS) entry which is preliminary data.</text>
</comment>
<dbReference type="InterPro" id="IPR005467">
    <property type="entry name" value="His_kinase_dom"/>
</dbReference>
<dbReference type="GO" id="GO:0016020">
    <property type="term" value="C:membrane"/>
    <property type="evidence" value="ECO:0007669"/>
    <property type="project" value="UniProtKB-SubCell"/>
</dbReference>
<dbReference type="PANTHER" id="PTHR42878">
    <property type="entry name" value="TWO-COMPONENT HISTIDINE KINASE"/>
    <property type="match status" value="1"/>
</dbReference>
<evidence type="ECO:0000256" key="7">
    <source>
        <dbReference type="ARBA" id="ARBA00022777"/>
    </source>
</evidence>
<dbReference type="SUPFAM" id="SSF55874">
    <property type="entry name" value="ATPase domain of HSP90 chaperone/DNA topoisomerase II/histidine kinase"/>
    <property type="match status" value="1"/>
</dbReference>
<evidence type="ECO:0000259" key="12">
    <source>
        <dbReference type="PROSITE" id="PS50839"/>
    </source>
</evidence>
<keyword evidence="6 10" id="KW-0812">Transmembrane</keyword>
<evidence type="ECO:0000256" key="1">
    <source>
        <dbReference type="ARBA" id="ARBA00000085"/>
    </source>
</evidence>
<name>A0A132BZL1_9RHOB</name>
<dbReference type="Gene3D" id="3.30.565.10">
    <property type="entry name" value="Histidine kinase-like ATPase, C-terminal domain"/>
    <property type="match status" value="1"/>
</dbReference>
<dbReference type="InterPro" id="IPR036890">
    <property type="entry name" value="HATPase_C_sf"/>
</dbReference>
<evidence type="ECO:0000256" key="5">
    <source>
        <dbReference type="ARBA" id="ARBA00022679"/>
    </source>
</evidence>
<evidence type="ECO:0000256" key="6">
    <source>
        <dbReference type="ARBA" id="ARBA00022692"/>
    </source>
</evidence>